<gene>
    <name evidence="1" type="ORF">TRV_04863</name>
</gene>
<dbReference type="Proteomes" id="UP000008383">
    <property type="component" value="Unassembled WGS sequence"/>
</dbReference>
<sequence length="84" mass="9752">MHTSPPHLVFFFMQRTTLIGRGREGGWEFDFRPSIYDLSLFSLLLRLFFDCARERQVYLSCSSQSSGYYSFAVRLQLSLALSTV</sequence>
<protein>
    <submittedName>
        <fullName evidence="1">Uncharacterized protein</fullName>
    </submittedName>
</protein>
<dbReference type="GeneID" id="9577850"/>
<organism evidence="1 2">
    <name type="scientific">Trichophyton verrucosum (strain HKI 0517)</name>
    <dbReference type="NCBI Taxonomy" id="663202"/>
    <lineage>
        <taxon>Eukaryota</taxon>
        <taxon>Fungi</taxon>
        <taxon>Dikarya</taxon>
        <taxon>Ascomycota</taxon>
        <taxon>Pezizomycotina</taxon>
        <taxon>Eurotiomycetes</taxon>
        <taxon>Eurotiomycetidae</taxon>
        <taxon>Onygenales</taxon>
        <taxon>Arthrodermataceae</taxon>
        <taxon>Trichophyton</taxon>
    </lineage>
</organism>
<evidence type="ECO:0000313" key="1">
    <source>
        <dbReference type="EMBL" id="EFE40380.1"/>
    </source>
</evidence>
<dbReference type="RefSeq" id="XP_003020998.1">
    <property type="nucleotide sequence ID" value="XM_003020952.1"/>
</dbReference>
<comment type="caution">
    <text evidence="1">The sequence shown here is derived from an EMBL/GenBank/DDBJ whole genome shotgun (WGS) entry which is preliminary data.</text>
</comment>
<keyword evidence="2" id="KW-1185">Reference proteome</keyword>
<evidence type="ECO:0000313" key="2">
    <source>
        <dbReference type="Proteomes" id="UP000008383"/>
    </source>
</evidence>
<reference evidence="2" key="1">
    <citation type="journal article" date="2011" name="Genome Biol.">
        <title>Comparative and functional genomics provide insights into the pathogenicity of dermatophytic fungi.</title>
        <authorList>
            <person name="Burmester A."/>
            <person name="Shelest E."/>
            <person name="Gloeckner G."/>
            <person name="Heddergott C."/>
            <person name="Schindler S."/>
            <person name="Staib P."/>
            <person name="Heidel A."/>
            <person name="Felder M."/>
            <person name="Petzold A."/>
            <person name="Szafranski K."/>
            <person name="Feuermann M."/>
            <person name="Pedruzzi I."/>
            <person name="Priebe S."/>
            <person name="Groth M."/>
            <person name="Winkler R."/>
            <person name="Li W."/>
            <person name="Kniemeyer O."/>
            <person name="Schroeckh V."/>
            <person name="Hertweck C."/>
            <person name="Hube B."/>
            <person name="White T.C."/>
            <person name="Platzer M."/>
            <person name="Guthke R."/>
            <person name="Heitman J."/>
            <person name="Woestemeyer J."/>
            <person name="Zipfel P.F."/>
            <person name="Monod M."/>
            <person name="Brakhage A.A."/>
        </authorList>
    </citation>
    <scope>NUCLEOTIDE SEQUENCE [LARGE SCALE GENOMIC DNA]</scope>
    <source>
        <strain evidence="2">HKI 0517</strain>
    </source>
</reference>
<accession>D4DCK8</accession>
<name>D4DCK8_TRIVH</name>
<dbReference type="HOGENOM" id="CLU_2529101_0_0_1"/>
<dbReference type="EMBL" id="ACYE01000248">
    <property type="protein sequence ID" value="EFE40380.1"/>
    <property type="molecule type" value="Genomic_DNA"/>
</dbReference>
<proteinExistence type="predicted"/>
<dbReference type="KEGG" id="tve:TRV_04863"/>
<dbReference type="AlphaFoldDB" id="D4DCK8"/>